<name>A0A9E6RCT9_9HYPH</name>
<protein>
    <submittedName>
        <fullName evidence="7">Ionic transporter y4hA</fullName>
    </submittedName>
</protein>
<gene>
    <name evidence="7" type="ORF">K6K41_16840</name>
</gene>
<feature type="transmembrane region" description="Helical" evidence="5">
    <location>
        <begin position="342"/>
        <end position="361"/>
    </location>
</feature>
<feature type="transmembrane region" description="Helical" evidence="5">
    <location>
        <begin position="368"/>
        <end position="386"/>
    </location>
</feature>
<dbReference type="AlphaFoldDB" id="A0A9E6RCT9"/>
<feature type="transmembrane region" description="Helical" evidence="5">
    <location>
        <begin position="28"/>
        <end position="48"/>
    </location>
</feature>
<dbReference type="PANTHER" id="PTHR37958">
    <property type="entry name" value="SODIUM-POTASSIUM/PROTON ANTIPORTER CHAA"/>
    <property type="match status" value="1"/>
</dbReference>
<evidence type="ECO:0000256" key="5">
    <source>
        <dbReference type="SAM" id="Phobius"/>
    </source>
</evidence>
<feature type="transmembrane region" description="Helical" evidence="5">
    <location>
        <begin position="160"/>
        <end position="180"/>
    </location>
</feature>
<dbReference type="KEGG" id="cmet:K6K41_16840"/>
<dbReference type="PANTHER" id="PTHR37958:SF1">
    <property type="entry name" value="SODIUM-POTASSIUM_PROTON ANTIPORTER CHAA"/>
    <property type="match status" value="1"/>
</dbReference>
<feature type="transmembrane region" description="Helical" evidence="5">
    <location>
        <begin position="264"/>
        <end position="290"/>
    </location>
</feature>
<evidence type="ECO:0000313" key="7">
    <source>
        <dbReference type="EMBL" id="QZN98670.1"/>
    </source>
</evidence>
<feature type="transmembrane region" description="Helical" evidence="5">
    <location>
        <begin position="92"/>
        <end position="114"/>
    </location>
</feature>
<dbReference type="GO" id="GO:0015385">
    <property type="term" value="F:sodium:proton antiporter activity"/>
    <property type="evidence" value="ECO:0007669"/>
    <property type="project" value="TreeGrafter"/>
</dbReference>
<dbReference type="GO" id="GO:0005886">
    <property type="term" value="C:plasma membrane"/>
    <property type="evidence" value="ECO:0007669"/>
    <property type="project" value="TreeGrafter"/>
</dbReference>
<dbReference type="GO" id="GO:0015386">
    <property type="term" value="F:potassium:proton antiporter activity"/>
    <property type="evidence" value="ECO:0007669"/>
    <property type="project" value="TreeGrafter"/>
</dbReference>
<dbReference type="Pfam" id="PF01699">
    <property type="entry name" value="Na_Ca_ex"/>
    <property type="match status" value="2"/>
</dbReference>
<proteinExistence type="predicted"/>
<evidence type="ECO:0000256" key="3">
    <source>
        <dbReference type="ARBA" id="ARBA00022989"/>
    </source>
</evidence>
<feature type="domain" description="Sodium/calcium exchanger membrane region" evidence="6">
    <location>
        <begin position="59"/>
        <end position="213"/>
    </location>
</feature>
<dbReference type="InterPro" id="IPR052946">
    <property type="entry name" value="Alkaline_pH_Ca-Antiporter"/>
</dbReference>
<keyword evidence="3 5" id="KW-1133">Transmembrane helix</keyword>
<evidence type="ECO:0000256" key="1">
    <source>
        <dbReference type="ARBA" id="ARBA00004141"/>
    </source>
</evidence>
<feature type="transmembrane region" description="Helical" evidence="5">
    <location>
        <begin position="311"/>
        <end position="336"/>
    </location>
</feature>
<reference evidence="7" key="1">
    <citation type="submission" date="2021-08" db="EMBL/GenBank/DDBJ databases">
        <authorList>
            <person name="Zhang H."/>
            <person name="Xu M."/>
            <person name="Yu Z."/>
            <person name="Yang L."/>
            <person name="Cai Y."/>
        </authorList>
    </citation>
    <scope>NUCLEOTIDE SEQUENCE</scope>
    <source>
        <strain evidence="7">CHL1</strain>
    </source>
</reference>
<feature type="transmembrane region" description="Helical" evidence="5">
    <location>
        <begin position="192"/>
        <end position="210"/>
    </location>
</feature>
<feature type="transmembrane region" description="Helical" evidence="5">
    <location>
        <begin position="240"/>
        <end position="258"/>
    </location>
</feature>
<dbReference type="InterPro" id="IPR004837">
    <property type="entry name" value="NaCa_Exmemb"/>
</dbReference>
<feature type="transmembrane region" description="Helical" evidence="5">
    <location>
        <begin position="126"/>
        <end position="148"/>
    </location>
</feature>
<keyword evidence="2 5" id="KW-0812">Transmembrane</keyword>
<feature type="domain" description="Sodium/calcium exchanger membrane region" evidence="6">
    <location>
        <begin position="244"/>
        <end position="386"/>
    </location>
</feature>
<evidence type="ECO:0000259" key="6">
    <source>
        <dbReference type="Pfam" id="PF01699"/>
    </source>
</evidence>
<dbReference type="Proteomes" id="UP000825701">
    <property type="component" value="Chromosome"/>
</dbReference>
<evidence type="ECO:0000313" key="8">
    <source>
        <dbReference type="Proteomes" id="UP000825701"/>
    </source>
</evidence>
<keyword evidence="8" id="KW-1185">Reference proteome</keyword>
<feature type="transmembrane region" description="Helical" evidence="5">
    <location>
        <begin position="60"/>
        <end position="80"/>
    </location>
</feature>
<organism evidence="7 8">
    <name type="scientific">Chenggangzhangella methanolivorans</name>
    <dbReference type="NCBI Taxonomy" id="1437009"/>
    <lineage>
        <taxon>Bacteria</taxon>
        <taxon>Pseudomonadati</taxon>
        <taxon>Pseudomonadota</taxon>
        <taxon>Alphaproteobacteria</taxon>
        <taxon>Hyphomicrobiales</taxon>
        <taxon>Methylopilaceae</taxon>
        <taxon>Chenggangzhangella</taxon>
    </lineage>
</organism>
<sequence length="388" mass="40094">MTAAAVDAPAKADTKTPEPKICDPKTPFMAWAPPLAGLAFVGALKAFGLDGGYDGSMASLVVSIALLPVLFGAVFAAVYHAELIAHRTGEPYGTLVLAMAVTVMEVALLASAMLGADANPALARDTIFAVVMIVGNGLVGLCILLGGLRHREQSFRITGANAYLAVLMPLATLSLVLPNFTVAAPGGAYSPSQLAFAGFATLAIYLAFLYTQTVRNREYFAVVIEGDDVADKAHVPSNRATAISFGFLVASLGVVILLSKTFTATVAVGLDAAGAPATVAGVIVAFLILLPEFSAAVRAARANKLQKSVNLALGSACATIGLTIPAIAIVSLVYGAPLELGLTPKDTVLLFITFAVALLTFGTGRTNILYGMIHLVLFATYIFMVFSP</sequence>
<comment type="subcellular location">
    <subcellularLocation>
        <location evidence="1">Membrane</location>
        <topology evidence="1">Multi-pass membrane protein</topology>
    </subcellularLocation>
</comment>
<accession>A0A9E6RCT9</accession>
<evidence type="ECO:0000256" key="4">
    <source>
        <dbReference type="ARBA" id="ARBA00023136"/>
    </source>
</evidence>
<keyword evidence="4 5" id="KW-0472">Membrane</keyword>
<dbReference type="EMBL" id="CP081869">
    <property type="protein sequence ID" value="QZN98670.1"/>
    <property type="molecule type" value="Genomic_DNA"/>
</dbReference>
<evidence type="ECO:0000256" key="2">
    <source>
        <dbReference type="ARBA" id="ARBA00022692"/>
    </source>
</evidence>